<name>A0ABU8QD29_9RHOB</name>
<keyword evidence="1" id="KW-0812">Transmembrane</keyword>
<keyword evidence="3" id="KW-1185">Reference proteome</keyword>
<keyword evidence="1" id="KW-1133">Transmembrane helix</keyword>
<feature type="transmembrane region" description="Helical" evidence="1">
    <location>
        <begin position="159"/>
        <end position="177"/>
    </location>
</feature>
<gene>
    <name evidence="2" type="ORF">WG622_03720</name>
</gene>
<feature type="transmembrane region" description="Helical" evidence="1">
    <location>
        <begin position="121"/>
        <end position="138"/>
    </location>
</feature>
<keyword evidence="1" id="KW-0472">Membrane</keyword>
<dbReference type="RefSeq" id="WP_339402341.1">
    <property type="nucleotide sequence ID" value="NZ_JBBGAZ010000001.1"/>
</dbReference>
<organism evidence="2 3">
    <name type="scientific">Cognatishimia coralii</name>
    <dbReference type="NCBI Taxonomy" id="3083254"/>
    <lineage>
        <taxon>Bacteria</taxon>
        <taxon>Pseudomonadati</taxon>
        <taxon>Pseudomonadota</taxon>
        <taxon>Alphaproteobacteria</taxon>
        <taxon>Rhodobacterales</taxon>
        <taxon>Paracoccaceae</taxon>
        <taxon>Cognatishimia</taxon>
    </lineage>
</organism>
<feature type="transmembrane region" description="Helical" evidence="1">
    <location>
        <begin position="305"/>
        <end position="331"/>
    </location>
</feature>
<sequence length="347" mass="36685">MPNPLFTGKRIARLVLATGLIIGLLGLTNNGPFIKGAKDYSQKIALNSATAYLSLRVINAALSFAEEVEVGGSVVAVSGSAHPFKVLEPLDDAVERLSAAVFLVGAISGVLSVVLPVMGGIALFLIGASLTALAGLDLSDRRFPGQTLVSNLMKRIGRLGWTAFLVVMAFSISSMFAERISDRAWGEYQHTLTSIADQISRLSPEDIVVSETEQAVGSDDQADVIEREADVHETEEETGFLSRVAEGFKNTGEGAANFARSTATGVVDMTTSAVDGVVDATTAASSSYNHAKEILKILTTESDELVMALMAIFAAFLFKTLVCPLLVLFGLRKLGGSIEIIARSEPS</sequence>
<feature type="transmembrane region" description="Helical" evidence="1">
    <location>
        <begin position="12"/>
        <end position="34"/>
    </location>
</feature>
<dbReference type="Proteomes" id="UP001368270">
    <property type="component" value="Unassembled WGS sequence"/>
</dbReference>
<dbReference type="EMBL" id="JBBGAZ010000001">
    <property type="protein sequence ID" value="MEJ5217332.1"/>
    <property type="molecule type" value="Genomic_DNA"/>
</dbReference>
<accession>A0ABU8QD29</accession>
<evidence type="ECO:0000256" key="1">
    <source>
        <dbReference type="SAM" id="Phobius"/>
    </source>
</evidence>
<comment type="caution">
    <text evidence="2">The sequence shown here is derived from an EMBL/GenBank/DDBJ whole genome shotgun (WGS) entry which is preliminary data.</text>
</comment>
<evidence type="ECO:0000313" key="3">
    <source>
        <dbReference type="Proteomes" id="UP001368270"/>
    </source>
</evidence>
<reference evidence="2 3" key="1">
    <citation type="submission" date="2024-03" db="EMBL/GenBank/DDBJ databases">
        <title>Cognatishimia coralii sp. nov., a marine bacterium isolated from coral surrounding seawater.</title>
        <authorList>
            <person name="Liu X."/>
            <person name="Liu S."/>
            <person name="Sun H."/>
            <person name="Zhang Y."/>
        </authorList>
    </citation>
    <scope>NUCLEOTIDE SEQUENCE [LARGE SCALE GENOMIC DNA]</scope>
    <source>
        <strain evidence="2 3">D5M38</strain>
    </source>
</reference>
<evidence type="ECO:0000313" key="2">
    <source>
        <dbReference type="EMBL" id="MEJ5217332.1"/>
    </source>
</evidence>
<protein>
    <submittedName>
        <fullName evidence="2">Uncharacterized protein</fullName>
    </submittedName>
</protein>
<proteinExistence type="predicted"/>